<proteinExistence type="predicted"/>
<keyword evidence="2" id="KW-1185">Reference proteome</keyword>
<gene>
    <name evidence="1" type="ORF">BXZ70DRAFT_330258</name>
</gene>
<dbReference type="AlphaFoldDB" id="A0A8K0XN98"/>
<dbReference type="EMBL" id="JAEVFJ010000023">
    <property type="protein sequence ID" value="KAH8096684.1"/>
    <property type="molecule type" value="Genomic_DNA"/>
</dbReference>
<evidence type="ECO:0000313" key="1">
    <source>
        <dbReference type="EMBL" id="KAH8096684.1"/>
    </source>
</evidence>
<dbReference type="Proteomes" id="UP000813824">
    <property type="component" value="Unassembled WGS sequence"/>
</dbReference>
<reference evidence="1" key="1">
    <citation type="journal article" date="2021" name="New Phytol.">
        <title>Evolutionary innovations through gain and loss of genes in the ectomycorrhizal Boletales.</title>
        <authorList>
            <person name="Wu G."/>
            <person name="Miyauchi S."/>
            <person name="Morin E."/>
            <person name="Kuo A."/>
            <person name="Drula E."/>
            <person name="Varga T."/>
            <person name="Kohler A."/>
            <person name="Feng B."/>
            <person name="Cao Y."/>
            <person name="Lipzen A."/>
            <person name="Daum C."/>
            <person name="Hundley H."/>
            <person name="Pangilinan J."/>
            <person name="Johnson J."/>
            <person name="Barry K."/>
            <person name="LaButti K."/>
            <person name="Ng V."/>
            <person name="Ahrendt S."/>
            <person name="Min B."/>
            <person name="Choi I.G."/>
            <person name="Park H."/>
            <person name="Plett J.M."/>
            <person name="Magnuson J."/>
            <person name="Spatafora J.W."/>
            <person name="Nagy L.G."/>
            <person name="Henrissat B."/>
            <person name="Grigoriev I.V."/>
            <person name="Yang Z.L."/>
            <person name="Xu J."/>
            <person name="Martin F.M."/>
        </authorList>
    </citation>
    <scope>NUCLEOTIDE SEQUENCE</scope>
    <source>
        <strain evidence="1">KKN 215</strain>
    </source>
</reference>
<accession>A0A8K0XN98</accession>
<evidence type="ECO:0000313" key="2">
    <source>
        <dbReference type="Proteomes" id="UP000813824"/>
    </source>
</evidence>
<comment type="caution">
    <text evidence="1">The sequence shown here is derived from an EMBL/GenBank/DDBJ whole genome shotgun (WGS) entry which is preliminary data.</text>
</comment>
<organism evidence="1 2">
    <name type="scientific">Cristinia sonorae</name>
    <dbReference type="NCBI Taxonomy" id="1940300"/>
    <lineage>
        <taxon>Eukaryota</taxon>
        <taxon>Fungi</taxon>
        <taxon>Dikarya</taxon>
        <taxon>Basidiomycota</taxon>
        <taxon>Agaricomycotina</taxon>
        <taxon>Agaricomycetes</taxon>
        <taxon>Agaricomycetidae</taxon>
        <taxon>Agaricales</taxon>
        <taxon>Pleurotineae</taxon>
        <taxon>Stephanosporaceae</taxon>
        <taxon>Cristinia</taxon>
    </lineage>
</organism>
<protein>
    <submittedName>
        <fullName evidence="1">Uncharacterized protein</fullName>
    </submittedName>
</protein>
<name>A0A8K0XN98_9AGAR</name>
<sequence length="417" mass="47160">MAKLYAASGCHVAEYDDTTEVLILHTLDLERQEVIRSVYLMSSTEKLLAIALKHSDHDSKGLLYYVYEVLQRPTHHLHFEVVALLYEVDFENTHLIRPKSRSLAVIAKIEFKHLSRGCQCLTPACEMRLCDRSLGLIVRACKGRCGPQSRCHSVISVWHTRERFMGWNDSTDAKLLDNPIWQMYSFSPCSFGFLDEYAMLVAVSSKSEGAHLAVVQLASFSLSGPQDPRRIDCSLEDLFDGLNHIGIKPLYSITVNSLKNERRPPDVYIAFSDSGTALEGSDCVVLAVGIQAIHDAQMEWFQEVTFFRADAIREAMSGLEARSTTEKLNRFRISWGIKDASPGQDPPLAYGLNKPLRVFGCRFVSPIFSNTKGTWRLRTWVVPHWYSPDWTSADEDGKPTIVVLFATLKSVFPFRCR</sequence>